<name>A0ABX4J6P4_9HYPH</name>
<sequence>MTAHILSKAWCPVAAEQAYDLKVAARNLYEELGRFDEIVDCLAIEDDLVGAVKRLSRLMPRVEDAWQTFLLAEDFDDFDLSHLGEFPRKSAGNCGAGLVDGGPVTGQGQRMARDPS</sequence>
<comment type="caution">
    <text evidence="2">The sequence shown here is derived from an EMBL/GenBank/DDBJ whole genome shotgun (WGS) entry which is preliminary data.</text>
</comment>
<dbReference type="RefSeq" id="WP_097543940.1">
    <property type="nucleotide sequence ID" value="NZ_NWSL01000014.1"/>
</dbReference>
<dbReference type="Proteomes" id="UP000219972">
    <property type="component" value="Unassembled WGS sequence"/>
</dbReference>
<evidence type="ECO:0000313" key="2">
    <source>
        <dbReference type="EMBL" id="PDS49728.1"/>
    </source>
</evidence>
<dbReference type="EMBL" id="NWSL01000014">
    <property type="protein sequence ID" value="PDS49728.1"/>
    <property type="molecule type" value="Genomic_DNA"/>
</dbReference>
<organism evidence="2 3">
    <name type="scientific">Rhizobium anhuiense</name>
    <dbReference type="NCBI Taxonomy" id="1184720"/>
    <lineage>
        <taxon>Bacteria</taxon>
        <taxon>Pseudomonadati</taxon>
        <taxon>Pseudomonadota</taxon>
        <taxon>Alphaproteobacteria</taxon>
        <taxon>Hyphomicrobiales</taxon>
        <taxon>Rhizobiaceae</taxon>
        <taxon>Rhizobium/Agrobacterium group</taxon>
        <taxon>Rhizobium</taxon>
    </lineage>
</organism>
<evidence type="ECO:0000313" key="3">
    <source>
        <dbReference type="Proteomes" id="UP000219972"/>
    </source>
</evidence>
<feature type="region of interest" description="Disordered" evidence="1">
    <location>
        <begin position="97"/>
        <end position="116"/>
    </location>
</feature>
<evidence type="ECO:0000256" key="1">
    <source>
        <dbReference type="SAM" id="MobiDB-lite"/>
    </source>
</evidence>
<reference evidence="2 3" key="1">
    <citation type="submission" date="2017-09" db="EMBL/GenBank/DDBJ databases">
        <title>Comparative genomics of rhizobia isolated from Phaseolus vulgaris in China.</title>
        <authorList>
            <person name="Tong W."/>
        </authorList>
    </citation>
    <scope>NUCLEOTIDE SEQUENCE [LARGE SCALE GENOMIC DNA]</scope>
    <source>
        <strain evidence="2 3">Y27</strain>
    </source>
</reference>
<gene>
    <name evidence="2" type="ORF">CO662_21890</name>
</gene>
<protein>
    <submittedName>
        <fullName evidence="2">Uncharacterized protein</fullName>
    </submittedName>
</protein>
<proteinExistence type="predicted"/>
<accession>A0ABX4J6P4</accession>
<keyword evidence="3" id="KW-1185">Reference proteome</keyword>